<feature type="domain" description="HPP transmembrane region" evidence="3">
    <location>
        <begin position="388"/>
        <end position="508"/>
    </location>
</feature>
<dbReference type="PANTHER" id="PTHR33741:SF5">
    <property type="entry name" value="TRANSMEMBRANE PROTEIN DDB_G0269096-RELATED"/>
    <property type="match status" value="1"/>
</dbReference>
<dbReference type="EMBL" id="JALLPJ020001340">
    <property type="protein sequence ID" value="KAL3768892.1"/>
    <property type="molecule type" value="Genomic_DNA"/>
</dbReference>
<dbReference type="Proteomes" id="UP001530400">
    <property type="component" value="Unassembled WGS sequence"/>
</dbReference>
<comment type="caution">
    <text evidence="4">The sequence shown here is derived from an EMBL/GenBank/DDBJ whole genome shotgun (WGS) entry which is preliminary data.</text>
</comment>
<evidence type="ECO:0000259" key="3">
    <source>
        <dbReference type="Pfam" id="PF04982"/>
    </source>
</evidence>
<keyword evidence="2" id="KW-0472">Membrane</keyword>
<gene>
    <name evidence="4" type="ORF">ACHAWO_010606</name>
</gene>
<keyword evidence="2" id="KW-0812">Transmembrane</keyword>
<keyword evidence="2" id="KW-1133">Transmembrane helix</keyword>
<evidence type="ECO:0000256" key="1">
    <source>
        <dbReference type="SAM" id="MobiDB-lite"/>
    </source>
</evidence>
<feature type="transmembrane region" description="Helical" evidence="2">
    <location>
        <begin position="438"/>
        <end position="458"/>
    </location>
</feature>
<reference evidence="4 5" key="1">
    <citation type="submission" date="2024-10" db="EMBL/GenBank/DDBJ databases">
        <title>Updated reference genomes for cyclostephanoid diatoms.</title>
        <authorList>
            <person name="Roberts W.R."/>
            <person name="Alverson A.J."/>
        </authorList>
    </citation>
    <scope>NUCLEOTIDE SEQUENCE [LARGE SCALE GENOMIC DNA]</scope>
    <source>
        <strain evidence="4 5">AJA010-31</strain>
    </source>
</reference>
<dbReference type="InterPro" id="IPR058581">
    <property type="entry name" value="TM_HPP"/>
</dbReference>
<accession>A0ABD3N2W5</accession>
<feature type="region of interest" description="Disordered" evidence="1">
    <location>
        <begin position="1"/>
        <end position="39"/>
    </location>
</feature>
<dbReference type="Pfam" id="PF04982">
    <property type="entry name" value="TM_HPP"/>
    <property type="match status" value="1"/>
</dbReference>
<evidence type="ECO:0000313" key="5">
    <source>
        <dbReference type="Proteomes" id="UP001530400"/>
    </source>
</evidence>
<name>A0ABD3N2W5_9STRA</name>
<evidence type="ECO:0000256" key="2">
    <source>
        <dbReference type="SAM" id="Phobius"/>
    </source>
</evidence>
<dbReference type="InterPro" id="IPR007065">
    <property type="entry name" value="HPP"/>
</dbReference>
<feature type="transmembrane region" description="Helical" evidence="2">
    <location>
        <begin position="478"/>
        <end position="499"/>
    </location>
</feature>
<keyword evidence="5" id="KW-1185">Reference proteome</keyword>
<evidence type="ECO:0000313" key="4">
    <source>
        <dbReference type="EMBL" id="KAL3768892.1"/>
    </source>
</evidence>
<dbReference type="PANTHER" id="PTHR33741">
    <property type="entry name" value="TRANSMEMBRANE PROTEIN DDB_G0269096-RELATED"/>
    <property type="match status" value="1"/>
</dbReference>
<feature type="transmembrane region" description="Helical" evidence="2">
    <location>
        <begin position="352"/>
        <end position="370"/>
    </location>
</feature>
<protein>
    <recommendedName>
        <fullName evidence="3">HPP transmembrane region domain-containing protein</fullName>
    </recommendedName>
</protein>
<sequence length="556" mass="62296">MAAAAACSVSTPHRLHDTPASQTSDNIMSEDDERKRRRSVVDVLTTWEDEIKERRQSSQDSLPEYQQPFTISNRIGSSSSIAHDANESDIKFLGASHNPRETASMRVKREDHDLSRVTADAGINIFGCIFLEVWVRNKETTWLVRKGARMDPVFRVSLPEEDIITEAEYLINEAPDIAIGVGVGLAGTIFGEKSSQRVLACGTDSGMVLFYTCSTRGNDKKSADNERVMLEYTDFICSTFAMIETRKQCQQIRKQMLTDAVYKVRTELIKRSNKNVDMLGSAILNKDKMAELKATLVTISEEDEEEDISFRNCLKVSRKKFGHIYKMVLVRIKSLPKKWPGVHLHGPPRHTISASIASFVWVFLGMLMILKMSSSISPSKTFAFEGLWTPAPVGQPHQIIAAHVWNMLVGMAINLIPTGNVIDFVEWKLISSDYGMPLIWKEALAVSIGVSGQAYLGILHPPATGLSFSFATHDKWSWGTMLAVLGTDVVLIILSVLMINLSENAQYPLWWVGFHWGSSEEDRVVETPKRTWRRATTLLLANENRGRENGNNEESV</sequence>
<proteinExistence type="predicted"/>
<dbReference type="AlphaFoldDB" id="A0ABD3N2W5"/>
<organism evidence="4 5">
    <name type="scientific">Cyclotella atomus</name>
    <dbReference type="NCBI Taxonomy" id="382360"/>
    <lineage>
        <taxon>Eukaryota</taxon>
        <taxon>Sar</taxon>
        <taxon>Stramenopiles</taxon>
        <taxon>Ochrophyta</taxon>
        <taxon>Bacillariophyta</taxon>
        <taxon>Coscinodiscophyceae</taxon>
        <taxon>Thalassiosirophycidae</taxon>
        <taxon>Stephanodiscales</taxon>
        <taxon>Stephanodiscaceae</taxon>
        <taxon>Cyclotella</taxon>
    </lineage>
</organism>